<evidence type="ECO:0000259" key="5">
    <source>
        <dbReference type="PROSITE" id="PS50931"/>
    </source>
</evidence>
<evidence type="ECO:0000313" key="7">
    <source>
        <dbReference type="Proteomes" id="UP000541185"/>
    </source>
</evidence>
<comment type="caution">
    <text evidence="6">The sequence shown here is derived from an EMBL/GenBank/DDBJ whole genome shotgun (WGS) entry which is preliminary data.</text>
</comment>
<dbReference type="GO" id="GO:0003677">
    <property type="term" value="F:DNA binding"/>
    <property type="evidence" value="ECO:0007669"/>
    <property type="project" value="UniProtKB-KW"/>
</dbReference>
<keyword evidence="2" id="KW-0805">Transcription regulation</keyword>
<dbReference type="SUPFAM" id="SSF53850">
    <property type="entry name" value="Periplasmic binding protein-like II"/>
    <property type="match status" value="1"/>
</dbReference>
<feature type="domain" description="HTH lysR-type" evidence="5">
    <location>
        <begin position="4"/>
        <end position="61"/>
    </location>
</feature>
<organism evidence="6 7">
    <name type="scientific">Ramlibacter agri</name>
    <dbReference type="NCBI Taxonomy" id="2728837"/>
    <lineage>
        <taxon>Bacteria</taxon>
        <taxon>Pseudomonadati</taxon>
        <taxon>Pseudomonadota</taxon>
        <taxon>Betaproteobacteria</taxon>
        <taxon>Burkholderiales</taxon>
        <taxon>Comamonadaceae</taxon>
        <taxon>Ramlibacter</taxon>
    </lineage>
</organism>
<dbReference type="PROSITE" id="PS50931">
    <property type="entry name" value="HTH_LYSR"/>
    <property type="match status" value="1"/>
</dbReference>
<dbReference type="Proteomes" id="UP000541185">
    <property type="component" value="Unassembled WGS sequence"/>
</dbReference>
<dbReference type="InterPro" id="IPR000847">
    <property type="entry name" value="LysR_HTH_N"/>
</dbReference>
<evidence type="ECO:0000256" key="1">
    <source>
        <dbReference type="ARBA" id="ARBA00009437"/>
    </source>
</evidence>
<dbReference type="InterPro" id="IPR036390">
    <property type="entry name" value="WH_DNA-bd_sf"/>
</dbReference>
<dbReference type="PANTHER" id="PTHR30419:SF2">
    <property type="entry name" value="LYSR FAMILY TRANSCRIPTIONAL REGULATOR"/>
    <property type="match status" value="1"/>
</dbReference>
<proteinExistence type="inferred from homology"/>
<dbReference type="EMBL" id="JABBFX010000001">
    <property type="protein sequence ID" value="NML42263.1"/>
    <property type="molecule type" value="Genomic_DNA"/>
</dbReference>
<dbReference type="FunFam" id="1.10.10.10:FF:000001">
    <property type="entry name" value="LysR family transcriptional regulator"/>
    <property type="match status" value="1"/>
</dbReference>
<dbReference type="SUPFAM" id="SSF46785">
    <property type="entry name" value="Winged helix' DNA-binding domain"/>
    <property type="match status" value="1"/>
</dbReference>
<dbReference type="Gene3D" id="3.40.190.290">
    <property type="match status" value="1"/>
</dbReference>
<dbReference type="Pfam" id="PF00126">
    <property type="entry name" value="HTH_1"/>
    <property type="match status" value="1"/>
</dbReference>
<dbReference type="RefSeq" id="WP_169416482.1">
    <property type="nucleotide sequence ID" value="NZ_JABBFX010000001.1"/>
</dbReference>
<comment type="similarity">
    <text evidence="1">Belongs to the LysR transcriptional regulatory family.</text>
</comment>
<keyword evidence="4" id="KW-0804">Transcription</keyword>
<keyword evidence="7" id="KW-1185">Reference proteome</keyword>
<dbReference type="InterPro" id="IPR050950">
    <property type="entry name" value="HTH-type_LysR_regulators"/>
</dbReference>
<dbReference type="GO" id="GO:0003700">
    <property type="term" value="F:DNA-binding transcription factor activity"/>
    <property type="evidence" value="ECO:0007669"/>
    <property type="project" value="InterPro"/>
</dbReference>
<accession>A0A848H0G5</accession>
<reference evidence="6 7" key="1">
    <citation type="submission" date="2020-04" db="EMBL/GenBank/DDBJ databases">
        <title>Ramlibacter sp. G-1-2-2 isolated from soil.</title>
        <authorList>
            <person name="Dahal R.H."/>
        </authorList>
    </citation>
    <scope>NUCLEOTIDE SEQUENCE [LARGE SCALE GENOMIC DNA]</scope>
    <source>
        <strain evidence="6 7">G-1-2-2</strain>
    </source>
</reference>
<dbReference type="PANTHER" id="PTHR30419">
    <property type="entry name" value="HTH-TYPE TRANSCRIPTIONAL REGULATOR YBHD"/>
    <property type="match status" value="1"/>
</dbReference>
<dbReference type="InterPro" id="IPR036388">
    <property type="entry name" value="WH-like_DNA-bd_sf"/>
</dbReference>
<dbReference type="Pfam" id="PF03466">
    <property type="entry name" value="LysR_substrate"/>
    <property type="match status" value="1"/>
</dbReference>
<evidence type="ECO:0000256" key="3">
    <source>
        <dbReference type="ARBA" id="ARBA00023125"/>
    </source>
</evidence>
<protein>
    <submittedName>
        <fullName evidence="6">LysR family transcriptional regulator</fullName>
    </submittedName>
</protein>
<evidence type="ECO:0000313" key="6">
    <source>
        <dbReference type="EMBL" id="NML42263.1"/>
    </source>
</evidence>
<dbReference type="AlphaFoldDB" id="A0A848H0G5"/>
<dbReference type="Gene3D" id="1.10.10.10">
    <property type="entry name" value="Winged helix-like DNA-binding domain superfamily/Winged helix DNA-binding domain"/>
    <property type="match status" value="1"/>
</dbReference>
<evidence type="ECO:0000256" key="4">
    <source>
        <dbReference type="ARBA" id="ARBA00023163"/>
    </source>
</evidence>
<keyword evidence="3" id="KW-0238">DNA-binding</keyword>
<dbReference type="InterPro" id="IPR005119">
    <property type="entry name" value="LysR_subst-bd"/>
</dbReference>
<gene>
    <name evidence="6" type="ORF">HHL11_00785</name>
</gene>
<name>A0A848H0G5_9BURK</name>
<evidence type="ECO:0000256" key="2">
    <source>
        <dbReference type="ARBA" id="ARBA00023015"/>
    </source>
</evidence>
<sequence>MKQLELSSMRIFAVVAECGSMSAAADRCSLTVAAVSKRIRDLESSFGNQLFLRHARGMALTAAGHALLQHARDIMGTVEKMRSEQRQLARGITGVVRIASMSSAVTQFLPADIRRFTEQHPNVAIDLTEATTPEVVEAVVEGRADVGIFLAPIDHDLLATYEYHRDALGVAVPLEHALARRTHVSFSELLESEFIALAPRSTIVQRMLSESDGALKIRLHVRTSEAMCRMVGAGLGIGICPLGAARSNRHVADIHVLELDEPWAVRQLLIGVRPDEDAVSGAARVFLAHCRAAASLDLDDD</sequence>
<dbReference type="GO" id="GO:0005829">
    <property type="term" value="C:cytosol"/>
    <property type="evidence" value="ECO:0007669"/>
    <property type="project" value="TreeGrafter"/>
</dbReference>